<dbReference type="Proteomes" id="UP000179454">
    <property type="component" value="Unassembled WGS sequence"/>
</dbReference>
<dbReference type="EMBL" id="MBFE02000017">
    <property type="protein sequence ID" value="MUO44165.1"/>
    <property type="molecule type" value="Genomic_DNA"/>
</dbReference>
<evidence type="ECO:0000313" key="9">
    <source>
        <dbReference type="Proteomes" id="UP000477951"/>
    </source>
</evidence>
<dbReference type="EMBL" id="MBFA02000016">
    <property type="protein sequence ID" value="MUP12386.1"/>
    <property type="molecule type" value="Genomic_DNA"/>
</dbReference>
<name>A0A368NXA9_AGRVI</name>
<protein>
    <submittedName>
        <fullName evidence="5">DUF2809 domain-containing protein</fullName>
    </submittedName>
</protein>
<evidence type="ECO:0000313" key="6">
    <source>
        <dbReference type="Proteomes" id="UP000179454"/>
    </source>
</evidence>
<evidence type="ECO:0000313" key="7">
    <source>
        <dbReference type="Proteomes" id="UP000179536"/>
    </source>
</evidence>
<reference evidence="5 9" key="3">
    <citation type="submission" date="2019-12" db="EMBL/GenBank/DDBJ databases">
        <title>Whole-genome sequencing of Allorhizobium vitis.</title>
        <authorList>
            <person name="Gan H.M."/>
            <person name="Szegedi E."/>
            <person name="Burr T."/>
            <person name="Savka M.A."/>
        </authorList>
    </citation>
    <scope>NUCLEOTIDE SEQUENCE [LARGE SCALE GENOMIC DNA]</scope>
    <source>
        <strain evidence="5 9">CG516</strain>
    </source>
</reference>
<keyword evidence="1" id="KW-0812">Transmembrane</keyword>
<evidence type="ECO:0000256" key="1">
    <source>
        <dbReference type="SAM" id="Phobius"/>
    </source>
</evidence>
<dbReference type="GeneID" id="60682431"/>
<evidence type="ECO:0000313" key="4">
    <source>
        <dbReference type="EMBL" id="MUP12386.1"/>
    </source>
</evidence>
<keyword evidence="1" id="KW-1133">Transmembrane helix</keyword>
<comment type="caution">
    <text evidence="5">The sequence shown here is derived from an EMBL/GenBank/DDBJ whole genome shotgun (WGS) entry which is preliminary data.</text>
</comment>
<evidence type="ECO:0000313" key="3">
    <source>
        <dbReference type="EMBL" id="MUO44165.1"/>
    </source>
</evidence>
<evidence type="ECO:0000313" key="5">
    <source>
        <dbReference type="EMBL" id="MUZ72124.1"/>
    </source>
</evidence>
<organism evidence="5 9">
    <name type="scientific">Agrobacterium vitis</name>
    <name type="common">Rhizobium vitis</name>
    <dbReference type="NCBI Taxonomy" id="373"/>
    <lineage>
        <taxon>Bacteria</taxon>
        <taxon>Pseudomonadati</taxon>
        <taxon>Pseudomonadota</taxon>
        <taxon>Alphaproteobacteria</taxon>
        <taxon>Hyphomicrobiales</taxon>
        <taxon>Rhizobiaceae</taxon>
        <taxon>Rhizobium/Agrobacterium group</taxon>
        <taxon>Agrobacterium</taxon>
    </lineage>
</organism>
<dbReference type="EMBL" id="QUSG01000024">
    <property type="protein sequence ID" value="KAA3520852.1"/>
    <property type="molecule type" value="Genomic_DNA"/>
</dbReference>
<accession>A0A368NXA9</accession>
<feature type="transmembrane region" description="Helical" evidence="1">
    <location>
        <begin position="41"/>
        <end position="58"/>
    </location>
</feature>
<dbReference type="Pfam" id="PF10990">
    <property type="entry name" value="DUF2809"/>
    <property type="match status" value="1"/>
</dbReference>
<evidence type="ECO:0000313" key="2">
    <source>
        <dbReference type="EMBL" id="KAA3520852.1"/>
    </source>
</evidence>
<feature type="transmembrane region" description="Helical" evidence="1">
    <location>
        <begin position="63"/>
        <end position="79"/>
    </location>
</feature>
<dbReference type="InterPro" id="IPR021257">
    <property type="entry name" value="DUF2809"/>
</dbReference>
<gene>
    <name evidence="4" type="ORF">BBK91_021220</name>
    <name evidence="3" type="ORF">BBL17_020535</name>
    <name evidence="2" type="ORF">DXT89_24320</name>
    <name evidence="5" type="ORF">GOZ90_05445</name>
</gene>
<dbReference type="AlphaFoldDB" id="A0A368NXA9"/>
<dbReference type="OrthoDB" id="5360192at2"/>
<proteinExistence type="predicted"/>
<dbReference type="RefSeq" id="WP_015915765.1">
    <property type="nucleotide sequence ID" value="NZ_CP055265.1"/>
</dbReference>
<dbReference type="Proteomes" id="UP000436911">
    <property type="component" value="Unassembled WGS sequence"/>
</dbReference>
<dbReference type="Proteomes" id="UP000179536">
    <property type="component" value="Unassembled WGS sequence"/>
</dbReference>
<evidence type="ECO:0000313" key="8">
    <source>
        <dbReference type="Proteomes" id="UP000436911"/>
    </source>
</evidence>
<keyword evidence="1" id="KW-0472">Membrane</keyword>
<reference evidence="2 8" key="1">
    <citation type="submission" date="2018-08" db="EMBL/GenBank/DDBJ databases">
        <title>Genome sequencing of Agrobacterium vitis strain ICMP 10754.</title>
        <authorList>
            <person name="Visnovsky S.B."/>
            <person name="Pitman A.R."/>
        </authorList>
    </citation>
    <scope>NUCLEOTIDE SEQUENCE [LARGE SCALE GENOMIC DNA]</scope>
    <source>
        <strain evidence="2 8">ICMP 10754</strain>
    </source>
</reference>
<reference evidence="6 7" key="2">
    <citation type="submission" date="2019-11" db="EMBL/GenBank/DDBJ databases">
        <title>Whole-genome sequencing of Allorhizobium vitis.</title>
        <authorList>
            <person name="Gan H.M."/>
            <person name="Savka M.A."/>
        </authorList>
    </citation>
    <scope>NUCLEOTIDE SEQUENCE [LARGE SCALE GENOMIC DNA]</scope>
    <source>
        <strain evidence="4 7">RF2/1</strain>
        <strain evidence="3 6">T1/7</strain>
    </source>
</reference>
<dbReference type="Proteomes" id="UP000477951">
    <property type="component" value="Unassembled WGS sequence"/>
</dbReference>
<feature type="transmembrane region" description="Helical" evidence="1">
    <location>
        <begin position="99"/>
        <end position="118"/>
    </location>
</feature>
<dbReference type="OMA" id="HAEWIDS"/>
<dbReference type="EMBL" id="WPHR01000003">
    <property type="protein sequence ID" value="MUZ72124.1"/>
    <property type="molecule type" value="Genomic_DNA"/>
</dbReference>
<keyword evidence="6" id="KW-1185">Reference proteome</keyword>
<sequence>MQRKLILLVASLGVIIAGLLLRVKGYQFGLPFFFVKYGGSILWGAMVYGLTAMVLVAFRRSLVASLAVAIAVELSRLIHTPELDAFRLTMAGALLLGRIFSPWNIVAYCLGIVIASVLDRLAFSPKK</sequence>